<dbReference type="Gene3D" id="2.40.70.10">
    <property type="entry name" value="Acid Proteases"/>
    <property type="match status" value="1"/>
</dbReference>
<proteinExistence type="predicted"/>
<dbReference type="InterPro" id="IPR032567">
    <property type="entry name" value="RTL1-rel"/>
</dbReference>
<dbReference type="CDD" id="cd00303">
    <property type="entry name" value="retropepsin_like"/>
    <property type="match status" value="1"/>
</dbReference>
<dbReference type="InterPro" id="IPR021109">
    <property type="entry name" value="Peptidase_aspartic_dom_sf"/>
</dbReference>
<name>A0A5N6N9B5_9ASTR</name>
<sequence>MAQALAILAAFPMTFKVPIANRSIRVLWSSNHDSSSSSITTEVTSTNSSKLLPVNAVSKPAKTRLSDAEKHGRYLRGECFRCGDKYGPGHRCKTGTFKLLELEDEGGELTENSQDCIDGLAKISFHALFGKSALTTMKLQGILGTAEVLILIDSGSTHNFISDKLVCDMKLIPHFISPFGVQIGNGDILRCNQICKNISLQLLDLKISQDFYPFALGGADVVLGIQWLATLDTVQANWKEMFLKFTIEGKEYKLEGLPPHLQQPATFSHFAIEPFNLYASQAGAIDKEKKVDNFNAMSVVSMYAPIWFHVNNNSASFNKQGLDVDCGDYK</sequence>
<dbReference type="AlphaFoldDB" id="A0A5N6N9B5"/>
<keyword evidence="2" id="KW-1185">Reference proteome</keyword>
<reference evidence="1 2" key="1">
    <citation type="submission" date="2019-05" db="EMBL/GenBank/DDBJ databases">
        <title>Mikania micrantha, genome provides insights into the molecular mechanism of rapid growth.</title>
        <authorList>
            <person name="Liu B."/>
        </authorList>
    </citation>
    <scope>NUCLEOTIDE SEQUENCE [LARGE SCALE GENOMIC DNA]</scope>
    <source>
        <strain evidence="1">NLD-2019</strain>
        <tissue evidence="1">Leaf</tissue>
    </source>
</reference>
<comment type="caution">
    <text evidence="1">The sequence shown here is derived from an EMBL/GenBank/DDBJ whole genome shotgun (WGS) entry which is preliminary data.</text>
</comment>
<gene>
    <name evidence="1" type="ORF">E3N88_22032</name>
</gene>
<dbReference type="Pfam" id="PF08284">
    <property type="entry name" value="RVP_2"/>
    <property type="match status" value="1"/>
</dbReference>
<dbReference type="Proteomes" id="UP000326396">
    <property type="component" value="Linkage Group LG2"/>
</dbReference>
<organism evidence="1 2">
    <name type="scientific">Mikania micrantha</name>
    <name type="common">bitter vine</name>
    <dbReference type="NCBI Taxonomy" id="192012"/>
    <lineage>
        <taxon>Eukaryota</taxon>
        <taxon>Viridiplantae</taxon>
        <taxon>Streptophyta</taxon>
        <taxon>Embryophyta</taxon>
        <taxon>Tracheophyta</taxon>
        <taxon>Spermatophyta</taxon>
        <taxon>Magnoliopsida</taxon>
        <taxon>eudicotyledons</taxon>
        <taxon>Gunneridae</taxon>
        <taxon>Pentapetalae</taxon>
        <taxon>asterids</taxon>
        <taxon>campanulids</taxon>
        <taxon>Asterales</taxon>
        <taxon>Asteraceae</taxon>
        <taxon>Asteroideae</taxon>
        <taxon>Heliantheae alliance</taxon>
        <taxon>Eupatorieae</taxon>
        <taxon>Mikania</taxon>
    </lineage>
</organism>
<dbReference type="PANTHER" id="PTHR15503:SF22">
    <property type="entry name" value="TRANSPOSON TY3-I GAG POLYPROTEIN"/>
    <property type="match status" value="1"/>
</dbReference>
<dbReference type="PANTHER" id="PTHR15503">
    <property type="entry name" value="LDOC1 RELATED"/>
    <property type="match status" value="1"/>
</dbReference>
<protein>
    <submittedName>
        <fullName evidence="1">Uncharacterized protein</fullName>
    </submittedName>
</protein>
<accession>A0A5N6N9B5</accession>
<dbReference type="OrthoDB" id="1934862at2759"/>
<dbReference type="EMBL" id="SZYD01000012">
    <property type="protein sequence ID" value="KAD4584431.1"/>
    <property type="molecule type" value="Genomic_DNA"/>
</dbReference>
<evidence type="ECO:0000313" key="2">
    <source>
        <dbReference type="Proteomes" id="UP000326396"/>
    </source>
</evidence>
<evidence type="ECO:0000313" key="1">
    <source>
        <dbReference type="EMBL" id="KAD4584431.1"/>
    </source>
</evidence>